<dbReference type="GO" id="GO:0016740">
    <property type="term" value="F:transferase activity"/>
    <property type="evidence" value="ECO:0007669"/>
    <property type="project" value="UniProtKB-KW"/>
</dbReference>
<dbReference type="AlphaFoldDB" id="A0A087E7P9"/>
<evidence type="ECO:0000256" key="4">
    <source>
        <dbReference type="ARBA" id="ARBA00022630"/>
    </source>
</evidence>
<dbReference type="Pfam" id="PF02424">
    <property type="entry name" value="ApbE"/>
    <property type="match status" value="1"/>
</dbReference>
<accession>A0A087E7P9</accession>
<dbReference type="InterPro" id="IPR003374">
    <property type="entry name" value="ApbE-like_sf"/>
</dbReference>
<dbReference type="SUPFAM" id="SSF143631">
    <property type="entry name" value="ApbE-like"/>
    <property type="match status" value="1"/>
</dbReference>
<keyword evidence="8" id="KW-0460">Magnesium</keyword>
<dbReference type="GO" id="GO:0046872">
    <property type="term" value="F:metal ion binding"/>
    <property type="evidence" value="ECO:0007669"/>
    <property type="project" value="UniProtKB-KW"/>
</dbReference>
<keyword evidence="12" id="KW-1185">Reference proteome</keyword>
<dbReference type="STRING" id="77635.BISU_0277"/>
<evidence type="ECO:0000256" key="10">
    <source>
        <dbReference type="ARBA" id="ARBA00048540"/>
    </source>
</evidence>
<keyword evidence="11" id="KW-0449">Lipoprotein</keyword>
<evidence type="ECO:0000256" key="1">
    <source>
        <dbReference type="ARBA" id="ARBA00001946"/>
    </source>
</evidence>
<comment type="cofactor">
    <cofactor evidence="1">
        <name>Mg(2+)</name>
        <dbReference type="ChEBI" id="CHEBI:18420"/>
    </cofactor>
</comment>
<keyword evidence="4" id="KW-0285">Flavoprotein</keyword>
<evidence type="ECO:0000256" key="9">
    <source>
        <dbReference type="ARBA" id="ARBA00031306"/>
    </source>
</evidence>
<gene>
    <name evidence="11" type="ORF">BISU_0277</name>
</gene>
<comment type="catalytic activity">
    <reaction evidence="10">
        <text>L-threonyl-[protein] + FAD = FMN-L-threonyl-[protein] + AMP + H(+)</text>
        <dbReference type="Rhea" id="RHEA:36847"/>
        <dbReference type="Rhea" id="RHEA-COMP:11060"/>
        <dbReference type="Rhea" id="RHEA-COMP:11061"/>
        <dbReference type="ChEBI" id="CHEBI:15378"/>
        <dbReference type="ChEBI" id="CHEBI:30013"/>
        <dbReference type="ChEBI" id="CHEBI:57692"/>
        <dbReference type="ChEBI" id="CHEBI:74257"/>
        <dbReference type="ChEBI" id="CHEBI:456215"/>
        <dbReference type="EC" id="2.7.1.180"/>
    </reaction>
</comment>
<evidence type="ECO:0000256" key="8">
    <source>
        <dbReference type="ARBA" id="ARBA00022842"/>
    </source>
</evidence>
<dbReference type="PANTHER" id="PTHR30040">
    <property type="entry name" value="THIAMINE BIOSYNTHESIS LIPOPROTEIN APBE"/>
    <property type="match status" value="1"/>
</dbReference>
<evidence type="ECO:0000256" key="5">
    <source>
        <dbReference type="ARBA" id="ARBA00022679"/>
    </source>
</evidence>
<protein>
    <recommendedName>
        <fullName evidence="3">FAD:protein FMN transferase</fullName>
        <ecNumber evidence="2">2.7.1.180</ecNumber>
    </recommendedName>
    <alternativeName>
        <fullName evidence="9">Flavin transferase</fullName>
    </alternativeName>
</protein>
<dbReference type="EC" id="2.7.1.180" evidence="2"/>
<name>A0A087E7P9_9BIFI</name>
<reference evidence="11 12" key="1">
    <citation type="submission" date="2014-03" db="EMBL/GenBank/DDBJ databases">
        <title>Genomics of Bifidobacteria.</title>
        <authorList>
            <person name="Ventura M."/>
            <person name="Milani C."/>
            <person name="Lugli G.A."/>
        </authorList>
    </citation>
    <scope>NUCLEOTIDE SEQUENCE [LARGE SCALE GENOMIC DNA]</scope>
    <source>
        <strain evidence="11 12">LMG 11597</strain>
    </source>
</reference>
<proteinExistence type="predicted"/>
<dbReference type="Proteomes" id="UP000029055">
    <property type="component" value="Unassembled WGS sequence"/>
</dbReference>
<evidence type="ECO:0000313" key="11">
    <source>
        <dbReference type="EMBL" id="KFJ03800.1"/>
    </source>
</evidence>
<keyword evidence="6" id="KW-0479">Metal-binding</keyword>
<comment type="caution">
    <text evidence="11">The sequence shown here is derived from an EMBL/GenBank/DDBJ whole genome shotgun (WGS) entry which is preliminary data.</text>
</comment>
<evidence type="ECO:0000256" key="6">
    <source>
        <dbReference type="ARBA" id="ARBA00022723"/>
    </source>
</evidence>
<evidence type="ECO:0000313" key="12">
    <source>
        <dbReference type="Proteomes" id="UP000029055"/>
    </source>
</evidence>
<sequence length="337" mass="35906">MPYITAFPRALGTGLLIHTARPLDDELHVRIGDFIDEYESVISRFRNDSLVAAMAKAEHGGAFAFPDWTLPLFMLCDVLAAASAGAIDPCIGEDMIRLGYGADLTFTMQPDAANHLGAIHGRPTWEHDVARDGTTLRTTQSVQLDFGACGKGYLVDLLGMMLCEQSGSAAEFLIDAGGDMLINSRDSIDIALEDPTDTNNAVGIAHISSGAFCASAPSRRHWGEAHGLRLHHLLNAIDGQPVNNVAATWVYVNANLLSANSSNADSPSGTRVSTLPPNVAFPSISYPTALADGLATALFATEPQRLASLADFSCAQLLADRRMVASRNFPGTFFTAK</sequence>
<keyword evidence="5" id="KW-0808">Transferase</keyword>
<keyword evidence="7" id="KW-0274">FAD</keyword>
<organism evidence="11 12">
    <name type="scientific">Bifidobacterium subtile</name>
    <dbReference type="NCBI Taxonomy" id="77635"/>
    <lineage>
        <taxon>Bacteria</taxon>
        <taxon>Bacillati</taxon>
        <taxon>Actinomycetota</taxon>
        <taxon>Actinomycetes</taxon>
        <taxon>Bifidobacteriales</taxon>
        <taxon>Bifidobacteriaceae</taxon>
        <taxon>Bifidobacterium</taxon>
    </lineage>
</organism>
<dbReference type="eggNOG" id="COG1477">
    <property type="taxonomic scope" value="Bacteria"/>
</dbReference>
<dbReference type="PANTHER" id="PTHR30040:SF2">
    <property type="entry name" value="FAD:PROTEIN FMN TRANSFERASE"/>
    <property type="match status" value="1"/>
</dbReference>
<dbReference type="Gene3D" id="3.10.520.10">
    <property type="entry name" value="ApbE-like domains"/>
    <property type="match status" value="1"/>
</dbReference>
<dbReference type="EMBL" id="JGZR01000006">
    <property type="protein sequence ID" value="KFJ03800.1"/>
    <property type="molecule type" value="Genomic_DNA"/>
</dbReference>
<evidence type="ECO:0000256" key="7">
    <source>
        <dbReference type="ARBA" id="ARBA00022827"/>
    </source>
</evidence>
<evidence type="ECO:0000256" key="3">
    <source>
        <dbReference type="ARBA" id="ARBA00016337"/>
    </source>
</evidence>
<evidence type="ECO:0000256" key="2">
    <source>
        <dbReference type="ARBA" id="ARBA00011955"/>
    </source>
</evidence>
<dbReference type="InterPro" id="IPR024932">
    <property type="entry name" value="ApbE"/>
</dbReference>